<evidence type="ECO:0000256" key="6">
    <source>
        <dbReference type="ARBA" id="ARBA00023135"/>
    </source>
</evidence>
<evidence type="ECO:0000259" key="11">
    <source>
        <dbReference type="SMART" id="SM00382"/>
    </source>
</evidence>
<reference evidence="14 15" key="1">
    <citation type="submission" date="2016-11" db="EMBL/GenBank/DDBJ databases">
        <authorList>
            <person name="Jaros S."/>
            <person name="Januszkiewicz K."/>
            <person name="Wedrychowicz H."/>
        </authorList>
    </citation>
    <scope>NUCLEOTIDE SEQUENCE [LARGE SCALE GENOMIC DNA]</scope>
    <source>
        <strain evidence="14 15">DSM 3090</strain>
    </source>
</reference>
<keyword evidence="15" id="KW-1185">Reference proteome</keyword>
<dbReference type="CDD" id="cd18539">
    <property type="entry name" value="SRP_G"/>
    <property type="match status" value="1"/>
</dbReference>
<dbReference type="InterPro" id="IPR004780">
    <property type="entry name" value="SRP"/>
</dbReference>
<dbReference type="NCBIfam" id="TIGR00959">
    <property type="entry name" value="ffh"/>
    <property type="match status" value="1"/>
</dbReference>
<dbReference type="OrthoDB" id="9804720at2"/>
<dbReference type="InterPro" id="IPR036891">
    <property type="entry name" value="Signal_recog_part_SRP54_M_sf"/>
</dbReference>
<evidence type="ECO:0000256" key="10">
    <source>
        <dbReference type="SAM" id="MobiDB-lite"/>
    </source>
</evidence>
<dbReference type="Pfam" id="PF02978">
    <property type="entry name" value="SRP_SPB"/>
    <property type="match status" value="1"/>
</dbReference>
<feature type="binding site" evidence="9">
    <location>
        <begin position="248"/>
        <end position="251"/>
    </location>
    <ligand>
        <name>GTP</name>
        <dbReference type="ChEBI" id="CHEBI:37565"/>
    </ligand>
</feature>
<comment type="function">
    <text evidence="9">Involved in targeting and insertion of nascent membrane proteins into the cytoplasmic membrane. Binds to the hydrophobic signal sequence of the ribosome-nascent chain (RNC) as it emerges from the ribosomes. The SRP-RNC complex is then targeted to the cytoplasmic membrane where it interacts with the SRP receptor FtsY.</text>
</comment>
<evidence type="ECO:0000256" key="2">
    <source>
        <dbReference type="ARBA" id="ARBA00022741"/>
    </source>
</evidence>
<dbReference type="PANTHER" id="PTHR11564:SF5">
    <property type="entry name" value="SIGNAL RECOGNITION PARTICLE SUBUNIT SRP54"/>
    <property type="match status" value="1"/>
</dbReference>
<dbReference type="PANTHER" id="PTHR11564">
    <property type="entry name" value="SIGNAL RECOGNITION PARTICLE 54K PROTEIN SRP54"/>
    <property type="match status" value="1"/>
</dbReference>
<keyword evidence="4 9" id="KW-0694">RNA-binding</keyword>
<dbReference type="GO" id="GO:0005525">
    <property type="term" value="F:GTP binding"/>
    <property type="evidence" value="ECO:0007669"/>
    <property type="project" value="UniProtKB-UniRule"/>
</dbReference>
<dbReference type="SMART" id="SM00963">
    <property type="entry name" value="SRP54_N"/>
    <property type="match status" value="1"/>
</dbReference>
<feature type="domain" description="AAA+ ATPase" evidence="11">
    <location>
        <begin position="100"/>
        <end position="276"/>
    </location>
</feature>
<keyword evidence="2 9" id="KW-0547">Nucleotide-binding</keyword>
<feature type="region of interest" description="Disordered" evidence="10">
    <location>
        <begin position="389"/>
        <end position="408"/>
    </location>
</feature>
<organism evidence="14 15">
    <name type="scientific">Hathewaya proteolytica DSM 3090</name>
    <dbReference type="NCBI Taxonomy" id="1121331"/>
    <lineage>
        <taxon>Bacteria</taxon>
        <taxon>Bacillati</taxon>
        <taxon>Bacillota</taxon>
        <taxon>Clostridia</taxon>
        <taxon>Eubacteriales</taxon>
        <taxon>Clostridiaceae</taxon>
        <taxon>Hathewaya</taxon>
    </lineage>
</organism>
<feature type="domain" description="Signal recognition particle SRP54 helical bundle" evidence="13">
    <location>
        <begin position="2"/>
        <end position="87"/>
    </location>
</feature>
<evidence type="ECO:0000256" key="1">
    <source>
        <dbReference type="ARBA" id="ARBA00005450"/>
    </source>
</evidence>
<dbReference type="GO" id="GO:0048500">
    <property type="term" value="C:signal recognition particle"/>
    <property type="evidence" value="ECO:0007669"/>
    <property type="project" value="UniProtKB-UniRule"/>
</dbReference>
<dbReference type="Proteomes" id="UP000183952">
    <property type="component" value="Unassembled WGS sequence"/>
</dbReference>
<dbReference type="RefSeq" id="WP_072901076.1">
    <property type="nucleotide sequence ID" value="NZ_FRAD01000003.1"/>
</dbReference>
<evidence type="ECO:0000259" key="12">
    <source>
        <dbReference type="SMART" id="SM00962"/>
    </source>
</evidence>
<dbReference type="HAMAP" id="MF_00306">
    <property type="entry name" value="SRP54"/>
    <property type="match status" value="1"/>
</dbReference>
<keyword evidence="9" id="KW-0963">Cytoplasm</keyword>
<evidence type="ECO:0000313" key="14">
    <source>
        <dbReference type="EMBL" id="SHJ42872.1"/>
    </source>
</evidence>
<protein>
    <recommendedName>
        <fullName evidence="9">Signal recognition particle protein</fullName>
        <ecNumber evidence="9">3.6.5.4</ecNumber>
    </recommendedName>
    <alternativeName>
        <fullName evidence="9">Fifty-four homolog</fullName>
    </alternativeName>
</protein>
<dbReference type="InterPro" id="IPR003593">
    <property type="entry name" value="AAA+_ATPase"/>
</dbReference>
<dbReference type="Pfam" id="PF00448">
    <property type="entry name" value="SRP54"/>
    <property type="match status" value="1"/>
</dbReference>
<dbReference type="GO" id="GO:0003924">
    <property type="term" value="F:GTPase activity"/>
    <property type="evidence" value="ECO:0007669"/>
    <property type="project" value="UniProtKB-UniRule"/>
</dbReference>
<dbReference type="Gene3D" id="3.40.50.300">
    <property type="entry name" value="P-loop containing nucleotide triphosphate hydrolases"/>
    <property type="match status" value="1"/>
</dbReference>
<accession>A0A1M6J895</accession>
<comment type="subcellular location">
    <subcellularLocation>
        <location evidence="9">Cytoplasm</location>
    </subcellularLocation>
    <text evidence="9">The SRP-RNC complex is targeted to the cytoplasmic membrane.</text>
</comment>
<keyword evidence="7 9" id="KW-0687">Ribonucleoprotein</keyword>
<dbReference type="InterPro" id="IPR004125">
    <property type="entry name" value="Signal_recog_particle_SRP54_M"/>
</dbReference>
<dbReference type="SMART" id="SM00962">
    <property type="entry name" value="SRP54"/>
    <property type="match status" value="1"/>
</dbReference>
<comment type="catalytic activity">
    <reaction evidence="8 9">
        <text>GTP + H2O = GDP + phosphate + H(+)</text>
        <dbReference type="Rhea" id="RHEA:19669"/>
        <dbReference type="ChEBI" id="CHEBI:15377"/>
        <dbReference type="ChEBI" id="CHEBI:15378"/>
        <dbReference type="ChEBI" id="CHEBI:37565"/>
        <dbReference type="ChEBI" id="CHEBI:43474"/>
        <dbReference type="ChEBI" id="CHEBI:58189"/>
        <dbReference type="EC" id="3.6.5.4"/>
    </reaction>
</comment>
<dbReference type="Pfam" id="PF02881">
    <property type="entry name" value="SRP54_N"/>
    <property type="match status" value="1"/>
</dbReference>
<name>A0A1M6J895_9CLOT</name>
<dbReference type="EMBL" id="FRAD01000003">
    <property type="protein sequence ID" value="SHJ42872.1"/>
    <property type="molecule type" value="Genomic_DNA"/>
</dbReference>
<keyword evidence="6 9" id="KW-0733">Signal recognition particle</keyword>
<dbReference type="EC" id="3.6.5.4" evidence="9"/>
<dbReference type="SUPFAM" id="SSF52540">
    <property type="entry name" value="P-loop containing nucleoside triphosphate hydrolases"/>
    <property type="match status" value="1"/>
</dbReference>
<dbReference type="Gene3D" id="1.10.260.30">
    <property type="entry name" value="Signal recognition particle, SRP54 subunit, M-domain"/>
    <property type="match status" value="1"/>
</dbReference>
<dbReference type="GO" id="GO:0008312">
    <property type="term" value="F:7S RNA binding"/>
    <property type="evidence" value="ECO:0007669"/>
    <property type="project" value="InterPro"/>
</dbReference>
<evidence type="ECO:0000259" key="13">
    <source>
        <dbReference type="SMART" id="SM00963"/>
    </source>
</evidence>
<comment type="similarity">
    <text evidence="1 9">Belongs to the GTP-binding SRP family. SRP54 subfamily.</text>
</comment>
<keyword evidence="3 9" id="KW-0378">Hydrolase</keyword>
<dbReference type="InterPro" id="IPR027417">
    <property type="entry name" value="P-loop_NTPase"/>
</dbReference>
<dbReference type="STRING" id="1121331.SAMN02745248_00082"/>
<evidence type="ECO:0000256" key="8">
    <source>
        <dbReference type="ARBA" id="ARBA00048027"/>
    </source>
</evidence>
<dbReference type="InterPro" id="IPR042101">
    <property type="entry name" value="SRP54_N_sf"/>
</dbReference>
<evidence type="ECO:0000256" key="9">
    <source>
        <dbReference type="HAMAP-Rule" id="MF_00306"/>
    </source>
</evidence>
<evidence type="ECO:0000256" key="5">
    <source>
        <dbReference type="ARBA" id="ARBA00023134"/>
    </source>
</evidence>
<proteinExistence type="inferred from homology"/>
<evidence type="ECO:0000313" key="15">
    <source>
        <dbReference type="Proteomes" id="UP000183952"/>
    </source>
</evidence>
<gene>
    <name evidence="9" type="primary">ffh</name>
    <name evidence="14" type="ORF">SAMN02745248_00082</name>
</gene>
<comment type="subunit">
    <text evidence="9">Part of the signal recognition particle protein translocation system, which is composed of SRP and FtsY.</text>
</comment>
<dbReference type="Gene3D" id="1.20.120.140">
    <property type="entry name" value="Signal recognition particle SRP54, nucleotide-binding domain"/>
    <property type="match status" value="1"/>
</dbReference>
<dbReference type="GO" id="GO:0006614">
    <property type="term" value="P:SRP-dependent cotranslational protein targeting to membrane"/>
    <property type="evidence" value="ECO:0007669"/>
    <property type="project" value="InterPro"/>
</dbReference>
<dbReference type="InterPro" id="IPR000897">
    <property type="entry name" value="SRP54_GTPase_dom"/>
</dbReference>
<feature type="domain" description="SRP54-type proteins GTP-binding" evidence="12">
    <location>
        <begin position="101"/>
        <end position="296"/>
    </location>
</feature>
<evidence type="ECO:0000256" key="4">
    <source>
        <dbReference type="ARBA" id="ARBA00022884"/>
    </source>
</evidence>
<keyword evidence="5 9" id="KW-0342">GTP-binding</keyword>
<evidence type="ECO:0000256" key="3">
    <source>
        <dbReference type="ARBA" id="ARBA00022801"/>
    </source>
</evidence>
<dbReference type="SMART" id="SM00382">
    <property type="entry name" value="AAA"/>
    <property type="match status" value="1"/>
</dbReference>
<dbReference type="InterPro" id="IPR022941">
    <property type="entry name" value="SRP54"/>
</dbReference>
<dbReference type="FunFam" id="3.40.50.300:FF:000022">
    <property type="entry name" value="Signal recognition particle 54 kDa subunit"/>
    <property type="match status" value="1"/>
</dbReference>
<dbReference type="InterPro" id="IPR013822">
    <property type="entry name" value="Signal_recog_particl_SRP54_hlx"/>
</dbReference>
<comment type="domain">
    <text evidence="9">Composed of three domains: the N-terminal N domain, which is responsible for interactions with the ribosome, the central G domain, which binds GTP, and the C-terminal M domain, which binds the RNA and the signal sequence of the RNC.</text>
</comment>
<evidence type="ECO:0000256" key="7">
    <source>
        <dbReference type="ARBA" id="ARBA00023274"/>
    </source>
</evidence>
<dbReference type="AlphaFoldDB" id="A0A1M6J895"/>
<dbReference type="SUPFAM" id="SSF47446">
    <property type="entry name" value="Signal peptide-binding domain"/>
    <property type="match status" value="1"/>
</dbReference>
<sequence>MVFEGLSTKLQDAVKKLKGKGKLTEKDIKEAMREVKLALLEADVNFLVVKKFINTVSEKCMGESVLGSLTPGQQVIKIVNEELKNLMGSEESKLNFSSKGPSVIMLVGLQGAGKTTMCGKLALNLRKSNKRPLLVACDVYRPAAIKQLQVVGKQIDIPVFTMGDKTSPVDISKAAIQHAMKNDNNVVIIDTAGRLHIDEELMNELCQIKQELTPSEILLVVDSMTGQDAVNVAQSFNDKLDISGVILTKLDGDTRGGAALSISSMTGKPIKFSGIGEKMSDLEVFYPDRMASRILGMGDVLSLIEKAQQSIDDEEAKKLGKQMLTEDIDFETILSMMRQMKKLGPLGKILEMMPGVNAKQLQGVDLSKGEKEIEKLEAIINSMTLKERKNPSLLSQPSRKRRIADGSGTTIQQVNKTIKDCENMRKMMKQAKGMQKKSKKGLFGKFPF</sequence>
<feature type="binding site" evidence="9">
    <location>
        <begin position="190"/>
        <end position="194"/>
    </location>
    <ligand>
        <name>GTP</name>
        <dbReference type="ChEBI" id="CHEBI:37565"/>
    </ligand>
</feature>
<feature type="binding site" evidence="9">
    <location>
        <begin position="108"/>
        <end position="115"/>
    </location>
    <ligand>
        <name>GTP</name>
        <dbReference type="ChEBI" id="CHEBI:37565"/>
    </ligand>
</feature>